<dbReference type="SUPFAM" id="SSF159275">
    <property type="entry name" value="PA1994-like"/>
    <property type="match status" value="1"/>
</dbReference>
<keyword evidence="2" id="KW-1185">Reference proteome</keyword>
<dbReference type="Pfam" id="PF06475">
    <property type="entry name" value="Glycolipid_bind"/>
    <property type="match status" value="1"/>
</dbReference>
<name>A0ABU4RPC5_9HYPH</name>
<dbReference type="Proteomes" id="UP001274321">
    <property type="component" value="Unassembled WGS sequence"/>
</dbReference>
<accession>A0ABU4RPC5</accession>
<evidence type="ECO:0000313" key="1">
    <source>
        <dbReference type="EMBL" id="MDX6806712.1"/>
    </source>
</evidence>
<proteinExistence type="predicted"/>
<dbReference type="RefSeq" id="WP_319844835.1">
    <property type="nucleotide sequence ID" value="NZ_JAXAFJ010000006.1"/>
</dbReference>
<comment type="caution">
    <text evidence="1">The sequence shown here is derived from an EMBL/GenBank/DDBJ whole genome shotgun (WGS) entry which is preliminary data.</text>
</comment>
<gene>
    <name evidence="1" type="ORF">SCD90_11610</name>
</gene>
<dbReference type="InterPro" id="IPR009467">
    <property type="entry name" value="Glycolipid-bd_prot_put"/>
</dbReference>
<organism evidence="1 2">
    <name type="scientific">Terrihabitans rhizophilus</name>
    <dbReference type="NCBI Taxonomy" id="3092662"/>
    <lineage>
        <taxon>Bacteria</taxon>
        <taxon>Pseudomonadati</taxon>
        <taxon>Pseudomonadota</taxon>
        <taxon>Alphaproteobacteria</taxon>
        <taxon>Hyphomicrobiales</taxon>
        <taxon>Terrihabitans</taxon>
    </lineage>
</organism>
<dbReference type="EMBL" id="JAXAFJ010000006">
    <property type="protein sequence ID" value="MDX6806712.1"/>
    <property type="molecule type" value="Genomic_DNA"/>
</dbReference>
<reference evidence="1 2" key="1">
    <citation type="submission" date="2023-11" db="EMBL/GenBank/DDBJ databases">
        <authorList>
            <person name="Bao R."/>
        </authorList>
    </citation>
    <scope>NUCLEOTIDE SEQUENCE [LARGE SCALE GENOMIC DNA]</scope>
    <source>
        <strain evidence="1 2">PJ23</strain>
    </source>
</reference>
<protein>
    <submittedName>
        <fullName evidence="1">Glycolipid-binding domain-containing protein</fullName>
    </submittedName>
</protein>
<sequence length="186" mass="20515">MALTRSLTARWRSLEGTGLDHVTLTPGEGRVVARGTVIGERGGTPYGVFYRVDLDAEWRTREVAIGTAEGQGLHLLSDGAGHWSNGVGEHLAHLDGCVDVDLAGTPFTNTLPIMRHAWEQGERAEFRMLYIPFDSFVPSVDAQVYTCIERGRRFLYEAADRSFSAEIAVDADGLVTDYPPLFTRML</sequence>
<evidence type="ECO:0000313" key="2">
    <source>
        <dbReference type="Proteomes" id="UP001274321"/>
    </source>
</evidence>